<dbReference type="Gene3D" id="3.40.710.10">
    <property type="entry name" value="DD-peptidase/beta-lactamase superfamily"/>
    <property type="match status" value="1"/>
</dbReference>
<reference evidence="11 12" key="1">
    <citation type="submission" date="2015-03" db="EMBL/GenBank/DDBJ databases">
        <authorList>
            <person name="Hassan Y."/>
            <person name="Lepp D."/>
            <person name="Li X.-Z."/>
            <person name="Zhou T."/>
        </authorList>
    </citation>
    <scope>NUCLEOTIDE SEQUENCE [LARGE SCALE GENOMIC DNA]</scope>
    <source>
        <strain evidence="11 12">IPL18</strain>
    </source>
</reference>
<dbReference type="GO" id="GO:0008360">
    <property type="term" value="P:regulation of cell shape"/>
    <property type="evidence" value="ECO:0007669"/>
    <property type="project" value="UniProtKB-KW"/>
</dbReference>
<dbReference type="SUPFAM" id="SSF110997">
    <property type="entry name" value="Sporulation related repeat"/>
    <property type="match status" value="1"/>
</dbReference>
<feature type="binding site" evidence="8">
    <location>
        <position position="209"/>
    </location>
    <ligand>
        <name>substrate</name>
    </ligand>
</feature>
<evidence type="ECO:0000259" key="10">
    <source>
        <dbReference type="PROSITE" id="PS51724"/>
    </source>
</evidence>
<comment type="similarity">
    <text evidence="1 9">Belongs to the peptidase S11 family.</text>
</comment>
<evidence type="ECO:0000313" key="12">
    <source>
        <dbReference type="Proteomes" id="UP000033649"/>
    </source>
</evidence>
<evidence type="ECO:0000256" key="3">
    <source>
        <dbReference type="ARBA" id="ARBA00022801"/>
    </source>
</evidence>
<comment type="caution">
    <text evidence="11">The sequence shown here is derived from an EMBL/GenBank/DDBJ whole genome shotgun (WGS) entry which is preliminary data.</text>
</comment>
<evidence type="ECO:0000256" key="6">
    <source>
        <dbReference type="ARBA" id="ARBA00023316"/>
    </source>
</evidence>
<feature type="active site" description="Proton acceptor" evidence="7">
    <location>
        <position position="50"/>
    </location>
</feature>
<dbReference type="Gene3D" id="3.30.70.1070">
    <property type="entry name" value="Sporulation related repeat"/>
    <property type="match status" value="1"/>
</dbReference>
<feature type="active site" evidence="7">
    <location>
        <position position="107"/>
    </location>
</feature>
<name>A0A0F5FNZ9_9HYPH</name>
<dbReference type="InterPro" id="IPR001967">
    <property type="entry name" value="Peptidase_S11_N"/>
</dbReference>
<dbReference type="EMBL" id="JZEY01000054">
    <property type="protein sequence ID" value="KKB10310.1"/>
    <property type="molecule type" value="Genomic_DNA"/>
</dbReference>
<proteinExistence type="inferred from homology"/>
<dbReference type="PANTHER" id="PTHR21581:SF6">
    <property type="entry name" value="TRAFFICKING PROTEIN PARTICLE COMPLEX SUBUNIT 12"/>
    <property type="match status" value="1"/>
</dbReference>
<evidence type="ECO:0000256" key="5">
    <source>
        <dbReference type="ARBA" id="ARBA00022984"/>
    </source>
</evidence>
<protein>
    <recommendedName>
        <fullName evidence="10">SPOR domain-containing protein</fullName>
    </recommendedName>
</protein>
<evidence type="ECO:0000256" key="1">
    <source>
        <dbReference type="ARBA" id="ARBA00007164"/>
    </source>
</evidence>
<dbReference type="PANTHER" id="PTHR21581">
    <property type="entry name" value="D-ALANYL-D-ALANINE CARBOXYPEPTIDASE"/>
    <property type="match status" value="1"/>
</dbReference>
<dbReference type="Proteomes" id="UP000033649">
    <property type="component" value="Unassembled WGS sequence"/>
</dbReference>
<dbReference type="PROSITE" id="PS51724">
    <property type="entry name" value="SPOR"/>
    <property type="match status" value="1"/>
</dbReference>
<keyword evidence="2" id="KW-0732">Signal</keyword>
<dbReference type="Pfam" id="PF00768">
    <property type="entry name" value="Peptidase_S11"/>
    <property type="match status" value="1"/>
</dbReference>
<keyword evidence="5" id="KW-0573">Peptidoglycan synthesis</keyword>
<keyword evidence="6" id="KW-0961">Cell wall biogenesis/degradation</keyword>
<dbReference type="PRINTS" id="PR00725">
    <property type="entry name" value="DADACBPTASE1"/>
</dbReference>
<dbReference type="GO" id="GO:0071555">
    <property type="term" value="P:cell wall organization"/>
    <property type="evidence" value="ECO:0007669"/>
    <property type="project" value="UniProtKB-KW"/>
</dbReference>
<dbReference type="Pfam" id="PF05036">
    <property type="entry name" value="SPOR"/>
    <property type="match status" value="1"/>
</dbReference>
<evidence type="ECO:0000256" key="8">
    <source>
        <dbReference type="PIRSR" id="PIRSR618044-2"/>
    </source>
</evidence>
<feature type="active site" description="Acyl-ester intermediate" evidence="7">
    <location>
        <position position="47"/>
    </location>
</feature>
<gene>
    <name evidence="11" type="ORF">VE26_06155</name>
</gene>
<dbReference type="InterPro" id="IPR018044">
    <property type="entry name" value="Peptidase_S11"/>
</dbReference>
<dbReference type="SUPFAM" id="SSF56601">
    <property type="entry name" value="beta-lactamase/transpeptidase-like"/>
    <property type="match status" value="1"/>
</dbReference>
<keyword evidence="12" id="KW-1185">Reference proteome</keyword>
<dbReference type="InterPro" id="IPR036680">
    <property type="entry name" value="SPOR-like_sf"/>
</dbReference>
<dbReference type="AlphaFoldDB" id="A0A0F5FNZ9"/>
<dbReference type="GO" id="GO:0006508">
    <property type="term" value="P:proteolysis"/>
    <property type="evidence" value="ECO:0007669"/>
    <property type="project" value="InterPro"/>
</dbReference>
<evidence type="ECO:0000313" key="11">
    <source>
        <dbReference type="EMBL" id="KKB10310.1"/>
    </source>
</evidence>
<feature type="domain" description="SPOR" evidence="10">
    <location>
        <begin position="417"/>
        <end position="500"/>
    </location>
</feature>
<dbReference type="STRING" id="429727.VE26_06155"/>
<keyword evidence="4" id="KW-0133">Cell shape</keyword>
<dbReference type="InterPro" id="IPR007730">
    <property type="entry name" value="SPOR-like_dom"/>
</dbReference>
<dbReference type="GO" id="GO:0009002">
    <property type="term" value="F:serine-type D-Ala-D-Ala carboxypeptidase activity"/>
    <property type="evidence" value="ECO:0007669"/>
    <property type="project" value="InterPro"/>
</dbReference>
<sequence>MVGISLSAAAPAHSIENLRKYAGIVVDAKSGKILYEDQADSRRYPASVAKVMTLYVLFQELQAGNLSLSTKMTVSRHAAAAVPTKLGLRAGSTISVEDAIKALVTLSANDMARVIAEHISGTESKFAERMTATARAMGMRNTTYRNASGLPDGGQVTTVRDQAILGIAIYQHFSQYYGYFQTTAFKYGGKTYGNHNRVLGYMGAVDGIKTGYINAAGSNLLTAARKDNRHIVIVAFGFNSAASRDEKVRQLVSTYLTKGRQGDYLQTAMVPVPGRQGNTQFALAQPRKPTFAMPTPMPDFRLAQLVAANGAQPQVAVAAAAAAPVLPTPVPTDLGLAPAVQAANVLAAPTQAQPTYPNQDVIGAWLSETYNLGAPPSALGSTAPSAPLLPPGEVNANAGDQPVDLMHSGSVTQTAEAVPAGAWIVQIGAGPSEDSARAMLSDAAGKVGSLGDFRSYVERFEKNGQTFFRARFVGFGDRNAATAMCDRLKDQDLACLAMQG</sequence>
<dbReference type="InterPro" id="IPR012338">
    <property type="entry name" value="Beta-lactam/transpept-like"/>
</dbReference>
<evidence type="ECO:0000256" key="9">
    <source>
        <dbReference type="RuleBase" id="RU004016"/>
    </source>
</evidence>
<organism evidence="11 12">
    <name type="scientific">Devosia chinhatensis</name>
    <dbReference type="NCBI Taxonomy" id="429727"/>
    <lineage>
        <taxon>Bacteria</taxon>
        <taxon>Pseudomonadati</taxon>
        <taxon>Pseudomonadota</taxon>
        <taxon>Alphaproteobacteria</taxon>
        <taxon>Hyphomicrobiales</taxon>
        <taxon>Devosiaceae</taxon>
        <taxon>Devosia</taxon>
    </lineage>
</organism>
<accession>A0A0F5FNZ9</accession>
<evidence type="ECO:0000256" key="7">
    <source>
        <dbReference type="PIRSR" id="PIRSR618044-1"/>
    </source>
</evidence>
<dbReference type="GO" id="GO:0009252">
    <property type="term" value="P:peptidoglycan biosynthetic process"/>
    <property type="evidence" value="ECO:0007669"/>
    <property type="project" value="UniProtKB-KW"/>
</dbReference>
<dbReference type="GO" id="GO:0042834">
    <property type="term" value="F:peptidoglycan binding"/>
    <property type="evidence" value="ECO:0007669"/>
    <property type="project" value="InterPro"/>
</dbReference>
<dbReference type="PATRIC" id="fig|429727.3.peg.1275"/>
<evidence type="ECO:0000256" key="2">
    <source>
        <dbReference type="ARBA" id="ARBA00022729"/>
    </source>
</evidence>
<keyword evidence="3" id="KW-0378">Hydrolase</keyword>
<evidence type="ECO:0000256" key="4">
    <source>
        <dbReference type="ARBA" id="ARBA00022960"/>
    </source>
</evidence>